<dbReference type="FunFam" id="1.10.510.10:FF:002847">
    <property type="entry name" value="Kinase, NEK"/>
    <property type="match status" value="1"/>
</dbReference>
<dbReference type="InterPro" id="IPR011009">
    <property type="entry name" value="Kinase-like_dom_sf"/>
</dbReference>
<dbReference type="SUPFAM" id="SSF56112">
    <property type="entry name" value="Protein kinase-like (PK-like)"/>
    <property type="match status" value="1"/>
</dbReference>
<keyword evidence="3" id="KW-0808">Transferase</keyword>
<dbReference type="PROSITE" id="PS00107">
    <property type="entry name" value="PROTEIN_KINASE_ATP"/>
    <property type="match status" value="1"/>
</dbReference>
<keyword evidence="4 8" id="KW-0547">Nucleotide-binding</keyword>
<feature type="compositionally biased region" description="Polar residues" evidence="9">
    <location>
        <begin position="363"/>
        <end position="379"/>
    </location>
</feature>
<keyword evidence="5" id="KW-0418">Kinase</keyword>
<dbReference type="InterPro" id="IPR002110">
    <property type="entry name" value="Ankyrin_rpt"/>
</dbReference>
<dbReference type="InterPro" id="IPR017441">
    <property type="entry name" value="Protein_kinase_ATP_BS"/>
</dbReference>
<evidence type="ECO:0000256" key="2">
    <source>
        <dbReference type="ARBA" id="ARBA00012513"/>
    </source>
</evidence>
<dbReference type="EC" id="2.7.11.1" evidence="2"/>
<evidence type="ECO:0000313" key="11">
    <source>
        <dbReference type="EMBL" id="ESU36258.1"/>
    </source>
</evidence>
<sequence>MDADTPMPIMSGSMLGDRYEIISRLGVGSFGVVYKVKRLSDERIVAVKEVRLESFASNKPSVEGEFSIFPHLTHPHIATYYLQTYDATTNCYLIEMECYDRGNLKAYIQEYRRNKIDIPEEEIWRFSSEILLALDYLHTDDHQNKTKGVIIHRDIKPENILLTQDNHVKLCDFGASRLLKPSAMADSVVGSPLFMAPEVAYHKGYREPVDIWSLGCVIVNMCTRMAPQVIRNKSYDQLLDVRPNIPEIYSRDLADFIASCLKIDPSHRITVPQALRHPRIITHLHKDSLIASLIPHNNKGDTIKAHPSLPDTTRSTSGIRIQRYSQVCNGSSVKSTLGTTSVCSFEADVRPLSVSGFLVNTSALPSESTAPPRSNTSTAPPRIRRYLEDSELSRSSISRAPYQSTRYTPIKLATSAEYNSFAATLKDGTTGLMLAAMANDIDAFHDLLPIQARMQDKRGRTALMRAAEYGHIDAIVILSPLESRQTDVDAHTALMYSAKFGKVHCISLLLQAEGRCRKRNGWTALMTAIETGNLEIVSLLKPKEEDISMMDGTTPLMVAAKVGNVACLQMLIDAGAGKVDESGFFALLWAIVCNNPPCVSFLLPYELHMADKNGKTAYQWAKDKKKKECLILIEEYCRAKGVNLQY</sequence>
<dbReference type="SMART" id="SM00248">
    <property type="entry name" value="ANK"/>
    <property type="match status" value="7"/>
</dbReference>
<evidence type="ECO:0000256" key="4">
    <source>
        <dbReference type="ARBA" id="ARBA00022741"/>
    </source>
</evidence>
<dbReference type="Pfam" id="PF12796">
    <property type="entry name" value="Ank_2"/>
    <property type="match status" value="2"/>
</dbReference>
<dbReference type="InterPro" id="IPR000719">
    <property type="entry name" value="Prot_kinase_dom"/>
</dbReference>
<feature type="binding site" evidence="8">
    <location>
        <position position="48"/>
    </location>
    <ligand>
        <name>ATP</name>
        <dbReference type="ChEBI" id="CHEBI:30616"/>
    </ligand>
</feature>
<dbReference type="VEuPathDB" id="GiardiaDB:DHA2_153184"/>
<dbReference type="PANTHER" id="PTHR43671">
    <property type="entry name" value="SERINE/THREONINE-PROTEIN KINASE NEK"/>
    <property type="match status" value="1"/>
</dbReference>
<organism evidence="11 12">
    <name type="scientific">Giardia intestinalis</name>
    <name type="common">Giardia lamblia</name>
    <dbReference type="NCBI Taxonomy" id="5741"/>
    <lineage>
        <taxon>Eukaryota</taxon>
        <taxon>Metamonada</taxon>
        <taxon>Diplomonadida</taxon>
        <taxon>Hexamitidae</taxon>
        <taxon>Giardiinae</taxon>
        <taxon>Giardia</taxon>
    </lineage>
</organism>
<reference evidence="12" key="1">
    <citation type="submission" date="2012-02" db="EMBL/GenBank/DDBJ databases">
        <title>Genome sequencing of Giardia lamblia Genotypes A2 and B isolates (DH and GS) and comparative analysis with the genomes of Genotypes A1 and E (WB and Pig).</title>
        <authorList>
            <person name="Adam R."/>
            <person name="Dahlstrom E."/>
            <person name="Martens C."/>
            <person name="Bruno D."/>
            <person name="Barbian K."/>
            <person name="Porcella S.F."/>
            <person name="Nash T."/>
        </authorList>
    </citation>
    <scope>NUCLEOTIDE SEQUENCE</scope>
    <source>
        <strain evidence="12">DH</strain>
    </source>
</reference>
<dbReference type="AlphaFoldDB" id="V6TBJ6"/>
<gene>
    <name evidence="11" type="ORF">DHA2_153184</name>
</gene>
<feature type="region of interest" description="Disordered" evidence="9">
    <location>
        <begin position="363"/>
        <end position="382"/>
    </location>
</feature>
<proteinExistence type="inferred from homology"/>
<dbReference type="PROSITE" id="PS50297">
    <property type="entry name" value="ANK_REP_REGION"/>
    <property type="match status" value="1"/>
</dbReference>
<comment type="similarity">
    <text evidence="1">Belongs to the protein kinase superfamily. NEK Ser/Thr protein kinase family. NIMA subfamily.</text>
</comment>
<dbReference type="InterPro" id="IPR050660">
    <property type="entry name" value="NEK_Ser/Thr_kinase"/>
</dbReference>
<evidence type="ECO:0000256" key="6">
    <source>
        <dbReference type="ARBA" id="ARBA00022840"/>
    </source>
</evidence>
<evidence type="ECO:0000256" key="9">
    <source>
        <dbReference type="SAM" id="MobiDB-lite"/>
    </source>
</evidence>
<keyword evidence="7" id="KW-0040">ANK repeat</keyword>
<evidence type="ECO:0000256" key="8">
    <source>
        <dbReference type="PROSITE-ProRule" id="PRU10141"/>
    </source>
</evidence>
<reference evidence="11 12" key="2">
    <citation type="journal article" date="2013" name="Genome Biol. Evol.">
        <title>Genome sequencing of Giardia lamblia genotypes A2 and B isolates (DH and GS) and comparative analysis with the genomes of genotypes A1 and E (WB and Pig).</title>
        <authorList>
            <person name="Adam R.D."/>
            <person name="Dahlstrom E.W."/>
            <person name="Martens C.A."/>
            <person name="Bruno D.P."/>
            <person name="Barbian K.D."/>
            <person name="Ricklefs S.M."/>
            <person name="Hernandez M.M."/>
            <person name="Narla N.P."/>
            <person name="Patel R.B."/>
            <person name="Porcella S.F."/>
            <person name="Nash T.E."/>
        </authorList>
    </citation>
    <scope>NUCLEOTIDE SEQUENCE [LARGE SCALE GENOMIC DNA]</scope>
    <source>
        <strain evidence="11 12">DH</strain>
    </source>
</reference>
<comment type="caution">
    <text evidence="11">The sequence shown here is derived from an EMBL/GenBank/DDBJ whole genome shotgun (WGS) entry which is preliminary data.</text>
</comment>
<protein>
    <recommendedName>
        <fullName evidence="2">non-specific serine/threonine protein kinase</fullName>
        <ecNumber evidence="2">2.7.11.1</ecNumber>
    </recommendedName>
</protein>
<dbReference type="GO" id="GO:0004674">
    <property type="term" value="F:protein serine/threonine kinase activity"/>
    <property type="evidence" value="ECO:0007669"/>
    <property type="project" value="UniProtKB-EC"/>
</dbReference>
<dbReference type="Gene3D" id="1.25.40.20">
    <property type="entry name" value="Ankyrin repeat-containing domain"/>
    <property type="match status" value="1"/>
</dbReference>
<dbReference type="VEuPathDB" id="GiardiaDB:QR46_4672"/>
<evidence type="ECO:0000256" key="5">
    <source>
        <dbReference type="ARBA" id="ARBA00022777"/>
    </source>
</evidence>
<accession>V6TBJ6</accession>
<feature type="repeat" description="ANK" evidence="7">
    <location>
        <begin position="551"/>
        <end position="576"/>
    </location>
</feature>
<evidence type="ECO:0000256" key="3">
    <source>
        <dbReference type="ARBA" id="ARBA00022679"/>
    </source>
</evidence>
<evidence type="ECO:0000259" key="10">
    <source>
        <dbReference type="PROSITE" id="PS50011"/>
    </source>
</evidence>
<dbReference type="InterPro" id="IPR036770">
    <property type="entry name" value="Ankyrin_rpt-contain_sf"/>
</dbReference>
<evidence type="ECO:0000256" key="1">
    <source>
        <dbReference type="ARBA" id="ARBA00010886"/>
    </source>
</evidence>
<name>V6TBJ6_GIAIN</name>
<feature type="repeat" description="ANK" evidence="7">
    <location>
        <begin position="520"/>
        <end position="552"/>
    </location>
</feature>
<dbReference type="Pfam" id="PF00069">
    <property type="entry name" value="Pkinase"/>
    <property type="match status" value="1"/>
</dbReference>
<dbReference type="SUPFAM" id="SSF48403">
    <property type="entry name" value="Ankyrin repeat"/>
    <property type="match status" value="1"/>
</dbReference>
<dbReference type="PANTHER" id="PTHR43671:SF13">
    <property type="entry name" value="SERINE_THREONINE-PROTEIN KINASE NEK2"/>
    <property type="match status" value="1"/>
</dbReference>
<dbReference type="EMBL" id="AHGT01000052">
    <property type="protein sequence ID" value="ESU36258.1"/>
    <property type="molecule type" value="Genomic_DNA"/>
</dbReference>
<dbReference type="GO" id="GO:0005524">
    <property type="term" value="F:ATP binding"/>
    <property type="evidence" value="ECO:0007669"/>
    <property type="project" value="UniProtKB-UniRule"/>
</dbReference>
<evidence type="ECO:0000256" key="7">
    <source>
        <dbReference type="PROSITE-ProRule" id="PRU00023"/>
    </source>
</evidence>
<dbReference type="Gene3D" id="1.10.510.10">
    <property type="entry name" value="Transferase(Phosphotransferase) domain 1"/>
    <property type="match status" value="1"/>
</dbReference>
<keyword evidence="6 8" id="KW-0067">ATP-binding</keyword>
<dbReference type="SMART" id="SM00220">
    <property type="entry name" value="S_TKc"/>
    <property type="match status" value="1"/>
</dbReference>
<dbReference type="Proteomes" id="UP000018320">
    <property type="component" value="Unassembled WGS sequence"/>
</dbReference>
<dbReference type="PROSITE" id="PS50011">
    <property type="entry name" value="PROTEIN_KINASE_DOM"/>
    <property type="match status" value="1"/>
</dbReference>
<feature type="domain" description="Protein kinase" evidence="10">
    <location>
        <begin position="19"/>
        <end position="280"/>
    </location>
</feature>
<dbReference type="PROSITE" id="PS00108">
    <property type="entry name" value="PROTEIN_KINASE_ST"/>
    <property type="match status" value="1"/>
</dbReference>
<dbReference type="InterPro" id="IPR008271">
    <property type="entry name" value="Ser/Thr_kinase_AS"/>
</dbReference>
<dbReference type="VEuPathDB" id="GiardiaDB:GL50581_2713"/>
<dbReference type="PROSITE" id="PS50088">
    <property type="entry name" value="ANK_REPEAT"/>
    <property type="match status" value="2"/>
</dbReference>
<evidence type="ECO:0000313" key="12">
    <source>
        <dbReference type="Proteomes" id="UP000018320"/>
    </source>
</evidence>
<dbReference type="VEuPathDB" id="GiardiaDB:GL50803_0016765"/>